<reference evidence="2" key="1">
    <citation type="submission" date="2017-02" db="UniProtKB">
        <authorList>
            <consortium name="WormBaseParasite"/>
        </authorList>
    </citation>
    <scope>IDENTIFICATION</scope>
</reference>
<sequence length="44" mass="5100">MEEEKESGTLLEDRETSFRPLRLFRYPPSKAHHVVSRSPQLSTG</sequence>
<protein>
    <submittedName>
        <fullName evidence="2">Uncharacterized protein</fullName>
    </submittedName>
</protein>
<keyword evidence="1" id="KW-1185">Reference proteome</keyword>
<organism evidence="1 2">
    <name type="scientific">Ascaris lumbricoides</name>
    <name type="common">Giant roundworm</name>
    <dbReference type="NCBI Taxonomy" id="6252"/>
    <lineage>
        <taxon>Eukaryota</taxon>
        <taxon>Metazoa</taxon>
        <taxon>Ecdysozoa</taxon>
        <taxon>Nematoda</taxon>
        <taxon>Chromadorea</taxon>
        <taxon>Rhabditida</taxon>
        <taxon>Spirurina</taxon>
        <taxon>Ascaridomorpha</taxon>
        <taxon>Ascaridoidea</taxon>
        <taxon>Ascarididae</taxon>
        <taxon>Ascaris</taxon>
    </lineage>
</organism>
<evidence type="ECO:0000313" key="1">
    <source>
        <dbReference type="Proteomes" id="UP000036681"/>
    </source>
</evidence>
<evidence type="ECO:0000313" key="2">
    <source>
        <dbReference type="WBParaSite" id="ALUE_0001481601-mRNA-1"/>
    </source>
</evidence>
<dbReference type="Proteomes" id="UP000036681">
    <property type="component" value="Unplaced"/>
</dbReference>
<dbReference type="AlphaFoldDB" id="A0A0M3IB01"/>
<accession>A0A0M3IB01</accession>
<dbReference type="WBParaSite" id="ALUE_0001481601-mRNA-1">
    <property type="protein sequence ID" value="ALUE_0001481601-mRNA-1"/>
    <property type="gene ID" value="ALUE_0001481601"/>
</dbReference>
<name>A0A0M3IB01_ASCLU</name>
<proteinExistence type="predicted"/>